<dbReference type="GO" id="GO:0005886">
    <property type="term" value="C:plasma membrane"/>
    <property type="evidence" value="ECO:0007669"/>
    <property type="project" value="UniProtKB-SubCell"/>
</dbReference>
<protein>
    <submittedName>
        <fullName evidence="15">HlyC/CorC family transporter</fullName>
    </submittedName>
</protein>
<organism evidence="15 16">
    <name type="scientific">Microbacterium caowuchunii</name>
    <dbReference type="NCBI Taxonomy" id="2614638"/>
    <lineage>
        <taxon>Bacteria</taxon>
        <taxon>Bacillati</taxon>
        <taxon>Actinomycetota</taxon>
        <taxon>Actinomycetes</taxon>
        <taxon>Micrococcales</taxon>
        <taxon>Microbacteriaceae</taxon>
        <taxon>Microbacterium</taxon>
    </lineage>
</organism>
<comment type="subcellular location">
    <subcellularLocation>
        <location evidence="1">Cell membrane</location>
        <topology evidence="1">Multi-pass membrane protein</topology>
    </subcellularLocation>
</comment>
<dbReference type="Pfam" id="PF01595">
    <property type="entry name" value="CNNM"/>
    <property type="match status" value="1"/>
</dbReference>
<dbReference type="InterPro" id="IPR036318">
    <property type="entry name" value="FAD-bd_PCMH-like_sf"/>
</dbReference>
<keyword evidence="5" id="KW-0677">Repeat</keyword>
<dbReference type="RefSeq" id="WP_150895739.1">
    <property type="nucleotide sequence ID" value="NZ_VYUY01000022.1"/>
</dbReference>
<keyword evidence="7 9" id="KW-0129">CBS domain</keyword>
<dbReference type="Gene3D" id="3.30.465.10">
    <property type="match status" value="1"/>
</dbReference>
<evidence type="ECO:0000256" key="9">
    <source>
        <dbReference type="PROSITE-ProRule" id="PRU00703"/>
    </source>
</evidence>
<accession>A0A5N0T5R3</accession>
<comment type="caution">
    <text evidence="15">The sequence shown here is derived from an EMBL/GenBank/DDBJ whole genome shotgun (WGS) entry which is preliminary data.</text>
</comment>
<evidence type="ECO:0000256" key="1">
    <source>
        <dbReference type="ARBA" id="ARBA00004651"/>
    </source>
</evidence>
<dbReference type="PANTHER" id="PTHR43099:SF6">
    <property type="entry name" value="UPF0053 PROTEIN RV1842C"/>
    <property type="match status" value="1"/>
</dbReference>
<feature type="domain" description="CNNM transmembrane" evidence="14">
    <location>
        <begin position="1"/>
        <end position="201"/>
    </location>
</feature>
<dbReference type="Pfam" id="PF00571">
    <property type="entry name" value="CBS"/>
    <property type="match status" value="2"/>
</dbReference>
<dbReference type="FunFam" id="3.10.580.10:FF:000002">
    <property type="entry name" value="Magnesium/cobalt efflux protein CorC"/>
    <property type="match status" value="1"/>
</dbReference>
<dbReference type="InterPro" id="IPR000644">
    <property type="entry name" value="CBS_dom"/>
</dbReference>
<dbReference type="SUPFAM" id="SSF56176">
    <property type="entry name" value="FAD-binding/transporter-associated domain-like"/>
    <property type="match status" value="1"/>
</dbReference>
<reference evidence="16" key="1">
    <citation type="submission" date="2019-09" db="EMBL/GenBank/DDBJ databases">
        <title>Mumia zhuanghuii sp. nov. isolated from the intestinal contents of plateau pika (Ochotona curzoniae) in the Qinghai-Tibet plateau of China.</title>
        <authorList>
            <person name="Tian Z."/>
        </authorList>
    </citation>
    <scope>NUCLEOTIDE SEQUENCE [LARGE SCALE GENOMIC DNA]</scope>
    <source>
        <strain evidence="16">L-033</strain>
    </source>
</reference>
<feature type="transmembrane region" description="Helical" evidence="12">
    <location>
        <begin position="97"/>
        <end position="118"/>
    </location>
</feature>
<dbReference type="PROSITE" id="PS51371">
    <property type="entry name" value="CBS"/>
    <property type="match status" value="2"/>
</dbReference>
<dbReference type="EMBL" id="VYUY01000022">
    <property type="protein sequence ID" value="KAA9130161.1"/>
    <property type="molecule type" value="Genomic_DNA"/>
</dbReference>
<evidence type="ECO:0000256" key="11">
    <source>
        <dbReference type="SAM" id="MobiDB-lite"/>
    </source>
</evidence>
<evidence type="ECO:0000313" key="15">
    <source>
        <dbReference type="EMBL" id="KAA9130161.1"/>
    </source>
</evidence>
<keyword evidence="3" id="KW-1003">Cell membrane</keyword>
<dbReference type="SUPFAM" id="SSF54631">
    <property type="entry name" value="CBS-domain pair"/>
    <property type="match status" value="1"/>
</dbReference>
<comment type="similarity">
    <text evidence="2">Belongs to the UPF0053 family.</text>
</comment>
<dbReference type="GO" id="GO:0050660">
    <property type="term" value="F:flavin adenine dinucleotide binding"/>
    <property type="evidence" value="ECO:0007669"/>
    <property type="project" value="InterPro"/>
</dbReference>
<evidence type="ECO:0000259" key="13">
    <source>
        <dbReference type="PROSITE" id="PS51371"/>
    </source>
</evidence>
<dbReference type="InterPro" id="IPR044751">
    <property type="entry name" value="Ion_transp-like_CBS"/>
</dbReference>
<keyword evidence="8 10" id="KW-0472">Membrane</keyword>
<evidence type="ECO:0000256" key="4">
    <source>
        <dbReference type="ARBA" id="ARBA00022692"/>
    </source>
</evidence>
<keyword evidence="4 10" id="KW-0812">Transmembrane</keyword>
<dbReference type="InterPro" id="IPR046342">
    <property type="entry name" value="CBS_dom_sf"/>
</dbReference>
<feature type="transmembrane region" description="Helical" evidence="12">
    <location>
        <begin position="6"/>
        <end position="29"/>
    </location>
</feature>
<proteinExistence type="inferred from homology"/>
<evidence type="ECO:0000256" key="3">
    <source>
        <dbReference type="ARBA" id="ARBA00022475"/>
    </source>
</evidence>
<keyword evidence="6 10" id="KW-1133">Transmembrane helix</keyword>
<dbReference type="Gene3D" id="3.10.580.10">
    <property type="entry name" value="CBS-domain"/>
    <property type="match status" value="1"/>
</dbReference>
<dbReference type="Proteomes" id="UP000326838">
    <property type="component" value="Unassembled WGS sequence"/>
</dbReference>
<dbReference type="InterPro" id="IPR002550">
    <property type="entry name" value="CNNM"/>
</dbReference>
<dbReference type="InterPro" id="IPR005170">
    <property type="entry name" value="Transptr-assoc_dom"/>
</dbReference>
<keyword evidence="16" id="KW-1185">Reference proteome</keyword>
<evidence type="ECO:0000256" key="6">
    <source>
        <dbReference type="ARBA" id="ARBA00022989"/>
    </source>
</evidence>
<evidence type="ECO:0000256" key="5">
    <source>
        <dbReference type="ARBA" id="ARBA00022737"/>
    </source>
</evidence>
<feature type="domain" description="CBS" evidence="13">
    <location>
        <begin position="285"/>
        <end position="342"/>
    </location>
</feature>
<name>A0A5N0T5R3_9MICO</name>
<gene>
    <name evidence="15" type="ORF">F6B40_15500</name>
</gene>
<dbReference type="PROSITE" id="PS51846">
    <property type="entry name" value="CNNM"/>
    <property type="match status" value="1"/>
</dbReference>
<dbReference type="AlphaFoldDB" id="A0A5N0T5R3"/>
<evidence type="ECO:0000259" key="14">
    <source>
        <dbReference type="PROSITE" id="PS51846"/>
    </source>
</evidence>
<feature type="domain" description="CBS" evidence="13">
    <location>
        <begin position="220"/>
        <end position="280"/>
    </location>
</feature>
<evidence type="ECO:0000256" key="10">
    <source>
        <dbReference type="PROSITE-ProRule" id="PRU01193"/>
    </source>
</evidence>
<dbReference type="InterPro" id="IPR016169">
    <property type="entry name" value="FAD-bd_PCMH_sub2"/>
</dbReference>
<dbReference type="PANTHER" id="PTHR43099">
    <property type="entry name" value="UPF0053 PROTEIN YRKA"/>
    <property type="match status" value="1"/>
</dbReference>
<dbReference type="CDD" id="cd04590">
    <property type="entry name" value="CBS_pair_CorC_HlyC_assoc"/>
    <property type="match status" value="1"/>
</dbReference>
<sequence>MDYIMLGVGLLLTVGTGLFVASEFALVNLDRADLESRQKTGESRLALTISALRITSTHLSSAQLGITLTTLLTGYTMEPAISNLLRPVLLTWGMPDGVVRGLSAVVGITIATVFSMILGELVPKNFALAVPRQTAKLVMPFQVAFTTVFRPAVKVLNGSANGILRGMGIEPKEELSGARTAEELSSLVRRSASAGVLEKDTASLLDRSLTFARLSADDVMTPRPRIHAVAAADSAEDVVQLARTTGHSRFPVYGESMDDIVGIVHLKAAVSVPRDRRSDVPAAALASEPLRVPETVHLDVLVAELRARGYQMAIVVDEYGGTAGVVTLEDLVEEIVGEVLDEHDRRRAEVVRGADSLTFSAALRPDELRDRTGVRVPEGDVYDTIGGFLMSELGRIPRVGDELEIEDGTMTVVRMDGRRVDRVRFTPRPVPADADTDVRSEIEGGGNR</sequence>
<evidence type="ECO:0000256" key="8">
    <source>
        <dbReference type="ARBA" id="ARBA00023136"/>
    </source>
</evidence>
<evidence type="ECO:0000256" key="2">
    <source>
        <dbReference type="ARBA" id="ARBA00006337"/>
    </source>
</evidence>
<dbReference type="SMART" id="SM01091">
    <property type="entry name" value="CorC_HlyC"/>
    <property type="match status" value="1"/>
</dbReference>
<evidence type="ECO:0000313" key="16">
    <source>
        <dbReference type="Proteomes" id="UP000326838"/>
    </source>
</evidence>
<evidence type="ECO:0000256" key="12">
    <source>
        <dbReference type="SAM" id="Phobius"/>
    </source>
</evidence>
<dbReference type="Pfam" id="PF03471">
    <property type="entry name" value="CorC_HlyC"/>
    <property type="match status" value="1"/>
</dbReference>
<evidence type="ECO:0000256" key="7">
    <source>
        <dbReference type="ARBA" id="ARBA00023122"/>
    </source>
</evidence>
<feature type="region of interest" description="Disordered" evidence="11">
    <location>
        <begin position="427"/>
        <end position="448"/>
    </location>
</feature>
<dbReference type="InterPro" id="IPR051676">
    <property type="entry name" value="UPF0053_domain"/>
</dbReference>